<dbReference type="PANTHER" id="PTHR32092:SF6">
    <property type="entry name" value="ALPHA-GALACTOSIDASE"/>
    <property type="match status" value="1"/>
</dbReference>
<reference evidence="10" key="1">
    <citation type="journal article" date="2019" name="Int. J. Syst. Evol. Microbiol.">
        <title>The Global Catalogue of Microorganisms (GCM) 10K type strain sequencing project: providing services to taxonomists for standard genome sequencing and annotation.</title>
        <authorList>
            <consortium name="The Broad Institute Genomics Platform"/>
            <consortium name="The Broad Institute Genome Sequencing Center for Infectious Disease"/>
            <person name="Wu L."/>
            <person name="Ma J."/>
        </authorList>
    </citation>
    <scope>NUCLEOTIDE SEQUENCE [LARGE SCALE GENOMIC DNA]</scope>
    <source>
        <strain evidence="10">CCUG 49571</strain>
    </source>
</reference>
<accession>A0ABV9FGU0</accession>
<keyword evidence="2" id="KW-0479">Metal-binding</keyword>
<name>A0ABV9FGU0_9BACL</name>
<feature type="domain" description="Glycosyl hydrolase family 4 C-terminal" evidence="8">
    <location>
        <begin position="196"/>
        <end position="408"/>
    </location>
</feature>
<dbReference type="RefSeq" id="WP_378100962.1">
    <property type="nucleotide sequence ID" value="NZ_JBHSEP010000023.1"/>
</dbReference>
<dbReference type="Proteomes" id="UP001596028">
    <property type="component" value="Unassembled WGS sequence"/>
</dbReference>
<dbReference type="PRINTS" id="PR00732">
    <property type="entry name" value="GLHYDRLASE4"/>
</dbReference>
<keyword evidence="3 7" id="KW-0378">Hydrolase</keyword>
<dbReference type="Gene3D" id="3.40.50.720">
    <property type="entry name" value="NAD(P)-binding Rossmann-like Domain"/>
    <property type="match status" value="1"/>
</dbReference>
<evidence type="ECO:0000259" key="8">
    <source>
        <dbReference type="Pfam" id="PF11975"/>
    </source>
</evidence>
<evidence type="ECO:0000256" key="6">
    <source>
        <dbReference type="ARBA" id="ARBA00023295"/>
    </source>
</evidence>
<keyword evidence="6 7" id="KW-0326">Glycosidase</keyword>
<keyword evidence="4 7" id="KW-0520">NAD</keyword>
<dbReference type="InterPro" id="IPR036291">
    <property type="entry name" value="NAD(P)-bd_dom_sf"/>
</dbReference>
<dbReference type="PANTHER" id="PTHR32092">
    <property type="entry name" value="6-PHOSPHO-BETA-GLUCOSIDASE-RELATED"/>
    <property type="match status" value="1"/>
</dbReference>
<comment type="caution">
    <text evidence="9">The sequence shown here is derived from an EMBL/GenBank/DDBJ whole genome shotgun (WGS) entry which is preliminary data.</text>
</comment>
<evidence type="ECO:0000256" key="7">
    <source>
        <dbReference type="RuleBase" id="RU361152"/>
    </source>
</evidence>
<evidence type="ECO:0000256" key="4">
    <source>
        <dbReference type="ARBA" id="ARBA00023027"/>
    </source>
</evidence>
<gene>
    <name evidence="9" type="ORF">ACFO3S_23355</name>
</gene>
<dbReference type="Gene3D" id="3.90.110.10">
    <property type="entry name" value="Lactate dehydrogenase/glycoside hydrolase, family 4, C-terminal"/>
    <property type="match status" value="1"/>
</dbReference>
<comment type="similarity">
    <text evidence="1 7">Belongs to the glycosyl hydrolase 4 family.</text>
</comment>
<evidence type="ECO:0000256" key="5">
    <source>
        <dbReference type="ARBA" id="ARBA00023211"/>
    </source>
</evidence>
<dbReference type="EMBL" id="JBHSEP010000023">
    <property type="protein sequence ID" value="MFC4601200.1"/>
    <property type="molecule type" value="Genomic_DNA"/>
</dbReference>
<evidence type="ECO:0000256" key="1">
    <source>
        <dbReference type="ARBA" id="ARBA00010141"/>
    </source>
</evidence>
<evidence type="ECO:0000256" key="2">
    <source>
        <dbReference type="ARBA" id="ARBA00022723"/>
    </source>
</evidence>
<dbReference type="InterPro" id="IPR015955">
    <property type="entry name" value="Lactate_DH/Glyco_Ohase_4_C"/>
</dbReference>
<evidence type="ECO:0000256" key="3">
    <source>
        <dbReference type="ARBA" id="ARBA00022801"/>
    </source>
</evidence>
<organism evidence="9 10">
    <name type="scientific">Cohnella hongkongensis</name>
    <dbReference type="NCBI Taxonomy" id="178337"/>
    <lineage>
        <taxon>Bacteria</taxon>
        <taxon>Bacillati</taxon>
        <taxon>Bacillota</taxon>
        <taxon>Bacilli</taxon>
        <taxon>Bacillales</taxon>
        <taxon>Paenibacillaceae</taxon>
        <taxon>Cohnella</taxon>
    </lineage>
</organism>
<evidence type="ECO:0000313" key="10">
    <source>
        <dbReference type="Proteomes" id="UP001596028"/>
    </source>
</evidence>
<dbReference type="SUPFAM" id="SSF51735">
    <property type="entry name" value="NAD(P)-binding Rossmann-fold domains"/>
    <property type="match status" value="1"/>
</dbReference>
<proteinExistence type="inferred from homology"/>
<keyword evidence="10" id="KW-1185">Reference proteome</keyword>
<comment type="cofactor">
    <cofactor evidence="7">
        <name>NAD(+)</name>
        <dbReference type="ChEBI" id="CHEBI:57540"/>
    </cofactor>
    <text evidence="7">Binds 1 NAD(+) per subunit.</text>
</comment>
<dbReference type="Pfam" id="PF11975">
    <property type="entry name" value="Glyco_hydro_4C"/>
    <property type="match status" value="1"/>
</dbReference>
<dbReference type="Pfam" id="PF02056">
    <property type="entry name" value="Glyco_hydro_4"/>
    <property type="match status" value="1"/>
</dbReference>
<dbReference type="InterPro" id="IPR001088">
    <property type="entry name" value="Glyco_hydro_4"/>
</dbReference>
<keyword evidence="5" id="KW-0464">Manganese</keyword>
<protein>
    <recommendedName>
        <fullName evidence="8">Glycosyl hydrolase family 4 C-terminal domain-containing protein</fullName>
    </recommendedName>
</protein>
<sequence>MTGKKIVLVGAGSVVFTQGFIMDLLEQKNGQRWHLALVDTDADVLKGMQRLCQKMIAARGGDLQLSCSTDRKEVLSGADYVVSTIGVGGRRAWEQDVFISRKYGIFHPVGDSVGPGGISRAMRMIPAVVGLVEDMMVYCPQARFFNYSNPMTAIVRATIKKTGFPVIGLCHGVKNGQRRIARFAGLDPSRTTALAAGVNHMVFMYDLRCDGKDAWQQVRSQLERTKGSAQSEIGPLSRSVIETYGVYPVSDDRHYSEFTEESMLEGRYYGKTLGIDAYSFEGTIEYGDQVFADSMRLASSDSELPKEFFQRFDGEHEQLIEIIDSLERDERKIYHVNMPNGHALPELPADAVLELPAAATASGFKALQLPDFPGHLYGEIRKHIEIVEKTVDAGLSGDRELFLEAIMMGGYMADESQAAALTNELIEAQKRYLPQF</sequence>
<dbReference type="InterPro" id="IPR022616">
    <property type="entry name" value="Glyco_hydro_4_C"/>
</dbReference>
<evidence type="ECO:0000313" key="9">
    <source>
        <dbReference type="EMBL" id="MFC4601200.1"/>
    </source>
</evidence>
<dbReference type="SUPFAM" id="SSF56327">
    <property type="entry name" value="LDH C-terminal domain-like"/>
    <property type="match status" value="1"/>
</dbReference>